<evidence type="ECO:0000256" key="1">
    <source>
        <dbReference type="SAM" id="Phobius"/>
    </source>
</evidence>
<keyword evidence="1" id="KW-0472">Membrane</keyword>
<protein>
    <submittedName>
        <fullName evidence="2">TIGR02186 family protein</fullName>
    </submittedName>
</protein>
<name>A0A8J6YNW2_9PROT</name>
<reference evidence="2" key="1">
    <citation type="submission" date="2020-10" db="EMBL/GenBank/DDBJ databases">
        <title>Genome sequence of the unusual species of purple photosynthetic bacteria, Phaeovibrio sulfidiphilus DSM 23193, type strain.</title>
        <authorList>
            <person name="Kyndt J.A."/>
            <person name="Meyer T.E."/>
        </authorList>
    </citation>
    <scope>NUCLEOTIDE SEQUENCE</scope>
    <source>
        <strain evidence="2">DSM 23193</strain>
    </source>
</reference>
<dbReference type="EMBL" id="JACZHT010000004">
    <property type="protein sequence ID" value="MBE1237239.1"/>
    <property type="molecule type" value="Genomic_DNA"/>
</dbReference>
<feature type="transmembrane region" description="Helical" evidence="1">
    <location>
        <begin position="252"/>
        <end position="270"/>
    </location>
</feature>
<organism evidence="2 3">
    <name type="scientific">Phaeovibrio sulfidiphilus</name>
    <dbReference type="NCBI Taxonomy" id="1220600"/>
    <lineage>
        <taxon>Bacteria</taxon>
        <taxon>Pseudomonadati</taxon>
        <taxon>Pseudomonadota</taxon>
        <taxon>Alphaproteobacteria</taxon>
        <taxon>Rhodospirillales</taxon>
        <taxon>Rhodospirillaceae</taxon>
        <taxon>Phaeovibrio</taxon>
    </lineage>
</organism>
<comment type="caution">
    <text evidence="2">The sequence shown here is derived from an EMBL/GenBank/DDBJ whole genome shotgun (WGS) entry which is preliminary data.</text>
</comment>
<dbReference type="AlphaFoldDB" id="A0A8J6YNW2"/>
<gene>
    <name evidence="2" type="ORF">IHV25_06215</name>
</gene>
<accession>A0A8J6YNW2</accession>
<sequence length="277" mass="29816">MRRVFRAPAPRTPSAARAVRVVTALVVLLAVAGLTVPGARARSGPFIVDLSRHQVSITTAYAGTEVLLFGTADVRDADVVMVVRGPAGSETVRRKTHKGPLWVYGESVDFRDAPGFYQVASTRPLDAIAGPAVLAGNQIGTRDLELATRTSTPMDPETLATFREAFLSLKRDQGLYAPQDVGATPDTTITVSGDTLFQKPIRFPANAPLGRYTVDIYLFRDGNLESVRQTPLSLDRSGISADLYDLAMNRPYVYGISSVLVALLAGWLAGQLASRRT</sequence>
<dbReference type="InterPro" id="IPR019088">
    <property type="entry name" value="CHP02186-rel_TM"/>
</dbReference>
<evidence type="ECO:0000313" key="3">
    <source>
        <dbReference type="Proteomes" id="UP000631034"/>
    </source>
</evidence>
<dbReference type="Pfam" id="PF09608">
    <property type="entry name" value="Alph_Pro_TM"/>
    <property type="match status" value="1"/>
</dbReference>
<evidence type="ECO:0000313" key="2">
    <source>
        <dbReference type="EMBL" id="MBE1237239.1"/>
    </source>
</evidence>
<keyword evidence="1" id="KW-0812">Transmembrane</keyword>
<proteinExistence type="predicted"/>
<dbReference type="RefSeq" id="WP_192534254.1">
    <property type="nucleotide sequence ID" value="NZ_JACZHT010000004.1"/>
</dbReference>
<dbReference type="Proteomes" id="UP000631034">
    <property type="component" value="Unassembled WGS sequence"/>
</dbReference>
<keyword evidence="1" id="KW-1133">Transmembrane helix</keyword>
<keyword evidence="3" id="KW-1185">Reference proteome</keyword>